<accession>A0ABQ1WMF8</accession>
<evidence type="ECO:0008006" key="3">
    <source>
        <dbReference type="Google" id="ProtNLM"/>
    </source>
</evidence>
<comment type="caution">
    <text evidence="1">The sequence shown here is derived from an EMBL/GenBank/DDBJ whole genome shotgun (WGS) entry which is preliminary data.</text>
</comment>
<proteinExistence type="predicted"/>
<evidence type="ECO:0000313" key="1">
    <source>
        <dbReference type="EMBL" id="GGG33387.1"/>
    </source>
</evidence>
<dbReference type="EMBL" id="BMGS01000002">
    <property type="protein sequence ID" value="GGG33387.1"/>
    <property type="molecule type" value="Genomic_DNA"/>
</dbReference>
<evidence type="ECO:0000313" key="2">
    <source>
        <dbReference type="Proteomes" id="UP000601361"/>
    </source>
</evidence>
<gene>
    <name evidence="1" type="ORF">GCM10011378_07330</name>
</gene>
<reference evidence="2" key="1">
    <citation type="journal article" date="2019" name="Int. J. Syst. Evol. Microbiol.">
        <title>The Global Catalogue of Microorganisms (GCM) 10K type strain sequencing project: providing services to taxonomists for standard genome sequencing and annotation.</title>
        <authorList>
            <consortium name="The Broad Institute Genomics Platform"/>
            <consortium name="The Broad Institute Genome Sequencing Center for Infectious Disease"/>
            <person name="Wu L."/>
            <person name="Ma J."/>
        </authorList>
    </citation>
    <scope>NUCLEOTIDE SEQUENCE [LARGE SCALE GENOMIC DNA]</scope>
    <source>
        <strain evidence="2">CGMCC 1.12990</strain>
    </source>
</reference>
<name>A0ABQ1WMF8_9BACT</name>
<protein>
    <recommendedName>
        <fullName evidence="3">DUF4279 domain-containing protein</fullName>
    </recommendedName>
</protein>
<dbReference type="RefSeq" id="WP_188556470.1">
    <property type="nucleotide sequence ID" value="NZ_BMGS01000002.1"/>
</dbReference>
<keyword evidence="2" id="KW-1185">Reference proteome</keyword>
<sequence>MAETKYPTINGKEFGWADIQFAFLGRPVTGITEIKYGAKRDRKFIYAVGDKPVAYANGQEESNGSITMLQSEFESIVRAAKAAGKTPTSLPPFPIIVQYLDDANLMVKDIIHSVLTLEWEKASKQGDLNMTVTVPFTCSHIELQAD</sequence>
<organism evidence="1 2">
    <name type="scientific">Hymenobacter glacieicola</name>
    <dbReference type="NCBI Taxonomy" id="1562124"/>
    <lineage>
        <taxon>Bacteria</taxon>
        <taxon>Pseudomonadati</taxon>
        <taxon>Bacteroidota</taxon>
        <taxon>Cytophagia</taxon>
        <taxon>Cytophagales</taxon>
        <taxon>Hymenobacteraceae</taxon>
        <taxon>Hymenobacter</taxon>
    </lineage>
</organism>
<dbReference type="Proteomes" id="UP000601361">
    <property type="component" value="Unassembled WGS sequence"/>
</dbReference>